<keyword evidence="3" id="KW-1185">Reference proteome</keyword>
<evidence type="ECO:0000256" key="1">
    <source>
        <dbReference type="SAM" id="MobiDB-lite"/>
    </source>
</evidence>
<gene>
    <name evidence="2" type="ORF">PR048_027323</name>
</gene>
<accession>A0ABQ9GF55</accession>
<evidence type="ECO:0000313" key="2">
    <source>
        <dbReference type="EMBL" id="KAJ8871020.1"/>
    </source>
</evidence>
<feature type="compositionally biased region" description="Polar residues" evidence="1">
    <location>
        <begin position="257"/>
        <end position="269"/>
    </location>
</feature>
<comment type="caution">
    <text evidence="2">The sequence shown here is derived from an EMBL/GenBank/DDBJ whole genome shotgun (WGS) entry which is preliminary data.</text>
</comment>
<dbReference type="EMBL" id="JARBHB010000012">
    <property type="protein sequence ID" value="KAJ8871020.1"/>
    <property type="molecule type" value="Genomic_DNA"/>
</dbReference>
<feature type="region of interest" description="Disordered" evidence="1">
    <location>
        <begin position="64"/>
        <end position="96"/>
    </location>
</feature>
<feature type="region of interest" description="Disordered" evidence="1">
    <location>
        <begin position="243"/>
        <end position="269"/>
    </location>
</feature>
<protein>
    <submittedName>
        <fullName evidence="2">Uncharacterized protein</fullName>
    </submittedName>
</protein>
<proteinExistence type="predicted"/>
<dbReference type="Proteomes" id="UP001159363">
    <property type="component" value="Chromosome 11"/>
</dbReference>
<sequence>MDETFRERNVFGNVERWGYRFFAPNWVERVKRDDHNYFTENAGVHHTLKTEVLGADEGEVRRMWSGSGMKGQGKLEITGETRRPAASSGAIPICENPGATPNGIEYCSHRWEASSLTTKPQWSLFGGGASQLTLLALKRSPPSQASGTHPITGVFRKLRRYAVTRDSINELIHQLRVPGTGAIRVGRVIDQFRNCADAWAAVRGARSLGYVEGSGGTTRWRLRDDVTVKVLVRSVAGPARWRMPQPPAHFLKGQKGQARSSGDPRSTTAAISKEAAEQFVNKSKYFKRPPYLRPPKIRARVYYIQTTTGQHGPADGVSSAVAIIAISLRQHKGNAVPAVNRMTLIPVAAPTHVTELPSFVPLVLPRRGGGMLTQSPRPNTLCVPRYSRLMVTPNFLDVRAKVLLQANPPPHENKFETHSKPVFRVDKIDIKHVYTEVDFVTGSQFMRHALDDSEPIADLQGNNLYKDRELFQNITQIVDPATMGGMKRRVISPAELSSYICSVIEATVAERLACSPPTKDDPGSIHGRVAPDSRMSELCRTMPLVGGFPRGSPVSPALSFRSYSILTSITLTGSRDLNVKSSPNLFILHSPVVWNSTGMKRGGGTGYLRENPPTSGIVRHDIHLRKSGVTLPGIEPGSPLWEAGRANVTLGAAPFVIGAADQESWRWVCPAVVNRLLELDSSNMNNVGISEIAVSAPLWAVPTASQAGCSGCVMWGGGRRGKVTGSQWEIDILHDLPA</sequence>
<reference evidence="2 3" key="1">
    <citation type="submission" date="2023-02" db="EMBL/GenBank/DDBJ databases">
        <title>LHISI_Scaffold_Assembly.</title>
        <authorList>
            <person name="Stuart O.P."/>
            <person name="Cleave R."/>
            <person name="Magrath M.J.L."/>
            <person name="Mikheyev A.S."/>
        </authorList>
    </citation>
    <scope>NUCLEOTIDE SEQUENCE [LARGE SCALE GENOMIC DNA]</scope>
    <source>
        <strain evidence="2">Daus_M_001</strain>
        <tissue evidence="2">Leg muscle</tissue>
    </source>
</reference>
<name>A0ABQ9GF55_9NEOP</name>
<organism evidence="2 3">
    <name type="scientific">Dryococelus australis</name>
    <dbReference type="NCBI Taxonomy" id="614101"/>
    <lineage>
        <taxon>Eukaryota</taxon>
        <taxon>Metazoa</taxon>
        <taxon>Ecdysozoa</taxon>
        <taxon>Arthropoda</taxon>
        <taxon>Hexapoda</taxon>
        <taxon>Insecta</taxon>
        <taxon>Pterygota</taxon>
        <taxon>Neoptera</taxon>
        <taxon>Polyneoptera</taxon>
        <taxon>Phasmatodea</taxon>
        <taxon>Verophasmatodea</taxon>
        <taxon>Anareolatae</taxon>
        <taxon>Phasmatidae</taxon>
        <taxon>Eurycanthinae</taxon>
        <taxon>Dryococelus</taxon>
    </lineage>
</organism>
<evidence type="ECO:0000313" key="3">
    <source>
        <dbReference type="Proteomes" id="UP001159363"/>
    </source>
</evidence>